<dbReference type="AlphaFoldDB" id="A0AAD5WSY1"/>
<dbReference type="EMBL" id="JAKWBI020000150">
    <property type="protein sequence ID" value="KAJ2901472.1"/>
    <property type="molecule type" value="Genomic_DNA"/>
</dbReference>
<evidence type="ECO:0000313" key="3">
    <source>
        <dbReference type="Proteomes" id="UP001201980"/>
    </source>
</evidence>
<feature type="region of interest" description="Disordered" evidence="1">
    <location>
        <begin position="60"/>
        <end position="79"/>
    </location>
</feature>
<accession>A0AAD5WSY1</accession>
<reference evidence="2" key="1">
    <citation type="submission" date="2022-07" db="EMBL/GenBank/DDBJ databases">
        <title>Draft genome sequence of Zalerion maritima ATCC 34329, a (micro)plastics degrading marine fungus.</title>
        <authorList>
            <person name="Paco A."/>
            <person name="Goncalves M.F.M."/>
            <person name="Rocha-Santos T.A.P."/>
            <person name="Alves A."/>
        </authorList>
    </citation>
    <scope>NUCLEOTIDE SEQUENCE</scope>
    <source>
        <strain evidence="2">ATCC 34329</strain>
    </source>
</reference>
<comment type="caution">
    <text evidence="2">The sequence shown here is derived from an EMBL/GenBank/DDBJ whole genome shotgun (WGS) entry which is preliminary data.</text>
</comment>
<evidence type="ECO:0000256" key="1">
    <source>
        <dbReference type="SAM" id="MobiDB-lite"/>
    </source>
</evidence>
<dbReference type="Proteomes" id="UP001201980">
    <property type="component" value="Unassembled WGS sequence"/>
</dbReference>
<feature type="region of interest" description="Disordered" evidence="1">
    <location>
        <begin position="112"/>
        <end position="156"/>
    </location>
</feature>
<name>A0AAD5WSY1_9PEZI</name>
<evidence type="ECO:0000313" key="2">
    <source>
        <dbReference type="EMBL" id="KAJ2901472.1"/>
    </source>
</evidence>
<sequence>MCTGSFFSDWRGCRSCLAQHGFLPGRGADRFLSALDLRSPPPCALDGAEPSAELSELFESAAAEQPAPTGGSAGTGHVRLDESTAASLYHTASSSSQGPGIDITWSAAAAGGDASETSATDSREDDSQSTKTRTTLSGTGSPTSTTDASEDEENAGPFLGVPVFACAFVALLGGV</sequence>
<protein>
    <submittedName>
        <fullName evidence="2">Uncharacterized protein</fullName>
    </submittedName>
</protein>
<keyword evidence="3" id="KW-1185">Reference proteome</keyword>
<feature type="compositionally biased region" description="Low complexity" evidence="1">
    <location>
        <begin position="132"/>
        <end position="146"/>
    </location>
</feature>
<organism evidence="2 3">
    <name type="scientific">Zalerion maritima</name>
    <dbReference type="NCBI Taxonomy" id="339359"/>
    <lineage>
        <taxon>Eukaryota</taxon>
        <taxon>Fungi</taxon>
        <taxon>Dikarya</taxon>
        <taxon>Ascomycota</taxon>
        <taxon>Pezizomycotina</taxon>
        <taxon>Sordariomycetes</taxon>
        <taxon>Lulworthiomycetidae</taxon>
        <taxon>Lulworthiales</taxon>
        <taxon>Lulworthiaceae</taxon>
        <taxon>Zalerion</taxon>
    </lineage>
</organism>
<gene>
    <name evidence="2" type="ORF">MKZ38_001813</name>
</gene>
<proteinExistence type="predicted"/>